<comment type="caution">
    <text evidence="6">Lacks conserved residue(s) required for the propagation of feature annotation.</text>
</comment>
<dbReference type="CDD" id="cd00033">
    <property type="entry name" value="CCP"/>
    <property type="match status" value="2"/>
</dbReference>
<evidence type="ECO:0000313" key="8">
    <source>
        <dbReference type="EMBL" id="CAD7630902.1"/>
    </source>
</evidence>
<dbReference type="OrthoDB" id="6162941at2759"/>
<evidence type="ECO:0000256" key="4">
    <source>
        <dbReference type="ARBA" id="ARBA00023157"/>
    </source>
</evidence>
<keyword evidence="4 6" id="KW-1015">Disulfide bond</keyword>
<feature type="non-terminal residue" evidence="8">
    <location>
        <position position="412"/>
    </location>
</feature>
<evidence type="ECO:0000256" key="1">
    <source>
        <dbReference type="ARBA" id="ARBA00022659"/>
    </source>
</evidence>
<name>A0A7R9Q486_9ACAR</name>
<keyword evidence="1 6" id="KW-0768">Sushi</keyword>
<dbReference type="InterPro" id="IPR035976">
    <property type="entry name" value="Sushi/SCR/CCP_sf"/>
</dbReference>
<evidence type="ECO:0000256" key="6">
    <source>
        <dbReference type="PROSITE-ProRule" id="PRU00302"/>
    </source>
</evidence>
<evidence type="ECO:0000256" key="5">
    <source>
        <dbReference type="ARBA" id="ARBA00023180"/>
    </source>
</evidence>
<sequence>MSYKPVTQFKVFFKRSYSHISYFEVVVQTLKPTNSADIVTDTVLNSVRTCAPTVIEPAVAPLYLMRLKFMCDFVANSDEETFWSYYSQDTTRNITLKFNTSSLSICEMRFFYRKFYRPHQCGSPDFPLHSHVDSVLYGSKYGRMPYYSYTCDKDFHLIGSQEVRCGVSNYWLDSFPACVPTVSCPIPTESAIQDLITVVTNFEGLMSFGNASNGQSVAIAGSRAIYTCDTSIANQSQIMIGDSVRICTDSGVWSGVEPYCIALPMFAKPAPSQYRSADIRTHYPNGTHMTYTCESSYHSMYTHTKGKVCLNGHWKGTAGRCEITYGGAVSLMGILATDYGTGEVIREWFRPQPNATNTTDSNQYYWGAAYGGWPQTDSCVSFNVTVQQKWQLRFNDTQPITSFWLQLKPGGM</sequence>
<keyword evidence="2" id="KW-0732">Signal</keyword>
<organism evidence="8">
    <name type="scientific">Medioppia subpectinata</name>
    <dbReference type="NCBI Taxonomy" id="1979941"/>
    <lineage>
        <taxon>Eukaryota</taxon>
        <taxon>Metazoa</taxon>
        <taxon>Ecdysozoa</taxon>
        <taxon>Arthropoda</taxon>
        <taxon>Chelicerata</taxon>
        <taxon>Arachnida</taxon>
        <taxon>Acari</taxon>
        <taxon>Acariformes</taxon>
        <taxon>Sarcoptiformes</taxon>
        <taxon>Oribatida</taxon>
        <taxon>Brachypylina</taxon>
        <taxon>Oppioidea</taxon>
        <taxon>Oppiidae</taxon>
        <taxon>Medioppia</taxon>
    </lineage>
</organism>
<dbReference type="AlphaFoldDB" id="A0A7R9Q486"/>
<dbReference type="Proteomes" id="UP000759131">
    <property type="component" value="Unassembled WGS sequence"/>
</dbReference>
<keyword evidence="9" id="KW-1185">Reference proteome</keyword>
<protein>
    <recommendedName>
        <fullName evidence="7">Sushi domain-containing protein</fullName>
    </recommendedName>
</protein>
<feature type="disulfide bond" evidence="6">
    <location>
        <begin position="151"/>
        <end position="178"/>
    </location>
</feature>
<feature type="domain" description="Sushi" evidence="7">
    <location>
        <begin position="182"/>
        <end position="262"/>
    </location>
</feature>
<dbReference type="SMART" id="SM00032">
    <property type="entry name" value="CCP"/>
    <property type="match status" value="3"/>
</dbReference>
<evidence type="ECO:0000256" key="3">
    <source>
        <dbReference type="ARBA" id="ARBA00022737"/>
    </source>
</evidence>
<dbReference type="EMBL" id="OC863286">
    <property type="protein sequence ID" value="CAD7630902.1"/>
    <property type="molecule type" value="Genomic_DNA"/>
</dbReference>
<reference evidence="8" key="1">
    <citation type="submission" date="2020-11" db="EMBL/GenBank/DDBJ databases">
        <authorList>
            <person name="Tran Van P."/>
        </authorList>
    </citation>
    <scope>NUCLEOTIDE SEQUENCE</scope>
</reference>
<proteinExistence type="predicted"/>
<evidence type="ECO:0000313" key="9">
    <source>
        <dbReference type="Proteomes" id="UP000759131"/>
    </source>
</evidence>
<accession>A0A7R9Q486</accession>
<evidence type="ECO:0000256" key="2">
    <source>
        <dbReference type="ARBA" id="ARBA00022729"/>
    </source>
</evidence>
<feature type="domain" description="Sushi" evidence="7">
    <location>
        <begin position="119"/>
        <end position="180"/>
    </location>
</feature>
<dbReference type="PANTHER" id="PTHR46393:SF7">
    <property type="entry name" value="COMPLEMENT C2"/>
    <property type="match status" value="1"/>
</dbReference>
<dbReference type="PANTHER" id="PTHR46393">
    <property type="entry name" value="SUSHI DOMAIN-CONTAINING PROTEIN"/>
    <property type="match status" value="1"/>
</dbReference>
<dbReference type="Gene3D" id="2.10.70.10">
    <property type="entry name" value="Complement Module, domain 1"/>
    <property type="match status" value="3"/>
</dbReference>
<dbReference type="InterPro" id="IPR000436">
    <property type="entry name" value="Sushi_SCR_CCP_dom"/>
</dbReference>
<dbReference type="EMBL" id="CAJPIZ010008711">
    <property type="protein sequence ID" value="CAG2111332.1"/>
    <property type="molecule type" value="Genomic_DNA"/>
</dbReference>
<dbReference type="SUPFAM" id="SSF57535">
    <property type="entry name" value="Complement control module/SCR domain"/>
    <property type="match status" value="3"/>
</dbReference>
<gene>
    <name evidence="8" type="ORF">OSB1V03_LOCUS11313</name>
</gene>
<evidence type="ECO:0000259" key="7">
    <source>
        <dbReference type="PROSITE" id="PS50923"/>
    </source>
</evidence>
<keyword evidence="3" id="KW-0677">Repeat</keyword>
<dbReference type="PROSITE" id="PS50923">
    <property type="entry name" value="SUSHI"/>
    <property type="match status" value="2"/>
</dbReference>
<keyword evidence="5" id="KW-0325">Glycoprotein</keyword>